<proteinExistence type="predicted"/>
<feature type="region of interest" description="Disordered" evidence="1">
    <location>
        <begin position="33"/>
        <end position="52"/>
    </location>
</feature>
<evidence type="ECO:0000313" key="4">
    <source>
        <dbReference type="Proteomes" id="UP000037854"/>
    </source>
</evidence>
<evidence type="ECO:0000313" key="3">
    <source>
        <dbReference type="EMBL" id="KPH73954.1"/>
    </source>
</evidence>
<dbReference type="RefSeq" id="WP_060668680.1">
    <property type="nucleotide sequence ID" value="NZ_LGTK01000037.1"/>
</dbReference>
<evidence type="ECO:0000256" key="1">
    <source>
        <dbReference type="SAM" id="MobiDB-lite"/>
    </source>
</evidence>
<evidence type="ECO:0000256" key="2">
    <source>
        <dbReference type="SAM" id="Phobius"/>
    </source>
</evidence>
<keyword evidence="2" id="KW-0812">Transmembrane</keyword>
<keyword evidence="4" id="KW-1185">Reference proteome</keyword>
<keyword evidence="2" id="KW-1133">Transmembrane helix</keyword>
<sequence>MKKTFMYTALGIVGAAIGVIAVQCYLKGYQNSDRDSNSTFENAGVPDQSPIVNETQLENSKMVSEGSQFGVHYYNENKND</sequence>
<gene>
    <name evidence="3" type="ORF">AFL42_11085</name>
</gene>
<keyword evidence="2" id="KW-0472">Membrane</keyword>
<accession>A0ABR5MI97</accession>
<dbReference type="EMBL" id="LGTK01000037">
    <property type="protein sequence ID" value="KPH73954.1"/>
    <property type="molecule type" value="Genomic_DNA"/>
</dbReference>
<evidence type="ECO:0008006" key="5">
    <source>
        <dbReference type="Google" id="ProtNLM"/>
    </source>
</evidence>
<name>A0ABR5MI97_9BACI</name>
<comment type="caution">
    <text evidence="3">The sequence shown here is derived from an EMBL/GenBank/DDBJ whole genome shotgun (WGS) entry which is preliminary data.</text>
</comment>
<feature type="transmembrane region" description="Helical" evidence="2">
    <location>
        <begin position="6"/>
        <end position="26"/>
    </location>
</feature>
<protein>
    <recommendedName>
        <fullName evidence="5">Lipoprotein</fullName>
    </recommendedName>
</protein>
<reference evidence="3 4" key="1">
    <citation type="submission" date="2015-07" db="EMBL/GenBank/DDBJ databases">
        <title>High-quality draft genome sequence of Oceanobacillus caeni HM6, a bacillus isolated from a human feces.</title>
        <authorList>
            <person name="Kumar J."/>
            <person name="Verma M.K."/>
            <person name="Pandey R."/>
            <person name="Bhambi M."/>
            <person name="Chauhan N."/>
        </authorList>
    </citation>
    <scope>NUCLEOTIDE SEQUENCE [LARGE SCALE GENOMIC DNA]</scope>
    <source>
        <strain evidence="3 4">HM6</strain>
    </source>
</reference>
<organism evidence="3 4">
    <name type="scientific">Oceanobacillus caeni</name>
    <dbReference type="NCBI Taxonomy" id="405946"/>
    <lineage>
        <taxon>Bacteria</taxon>
        <taxon>Bacillati</taxon>
        <taxon>Bacillota</taxon>
        <taxon>Bacilli</taxon>
        <taxon>Bacillales</taxon>
        <taxon>Bacillaceae</taxon>
        <taxon>Oceanobacillus</taxon>
    </lineage>
</organism>
<dbReference type="Proteomes" id="UP000037854">
    <property type="component" value="Unassembled WGS sequence"/>
</dbReference>